<accession>A0ABR3KIA5</accession>
<keyword evidence="1" id="KW-0732">Signal</keyword>
<keyword evidence="3" id="KW-1185">Reference proteome</keyword>
<keyword evidence="2" id="KW-0238">DNA-binding</keyword>
<reference evidence="2 3" key="1">
    <citation type="submission" date="2024-07" db="EMBL/GenBank/DDBJ databases">
        <title>Enhanced genomic and transcriptomic resources for Trichinella pseudospiralis and T. spiralis underpin the discovery of pronounced molecular differences between stages and species.</title>
        <authorList>
            <person name="Pasi K.K."/>
            <person name="La Rosa G."/>
            <person name="Gomez-Morales M.A."/>
            <person name="Tosini F."/>
            <person name="Sumanam S."/>
            <person name="Young N.D."/>
            <person name="Chang B.C."/>
            <person name="Robin G.B."/>
        </authorList>
    </citation>
    <scope>NUCLEOTIDE SEQUENCE [LARGE SCALE GENOMIC DNA]</scope>
    <source>
        <strain evidence="2">ISS534</strain>
    </source>
</reference>
<gene>
    <name evidence="2" type="ORF">TSPI_08524</name>
</gene>
<sequence>MAALCVCRAAATFGPTSVLFLCSNLCMLSPFPMTNVYTISKREFENFVACFSIELKTCWPLERHKCRFFNPPPPPPPFISAAAVDFTTKQTARRRPTNTGSELSKRFTPQLTVGRHLLQPHQPVTTGPFVF</sequence>
<comment type="caution">
    <text evidence="2">The sequence shown here is derived from an EMBL/GenBank/DDBJ whole genome shotgun (WGS) entry which is preliminary data.</text>
</comment>
<proteinExistence type="predicted"/>
<dbReference type="Proteomes" id="UP001558632">
    <property type="component" value="Unassembled WGS sequence"/>
</dbReference>
<evidence type="ECO:0000313" key="2">
    <source>
        <dbReference type="EMBL" id="KAL1236958.1"/>
    </source>
</evidence>
<evidence type="ECO:0000256" key="1">
    <source>
        <dbReference type="SAM" id="SignalP"/>
    </source>
</evidence>
<dbReference type="EMBL" id="JBEUSY010000358">
    <property type="protein sequence ID" value="KAL1236958.1"/>
    <property type="molecule type" value="Genomic_DNA"/>
</dbReference>
<evidence type="ECO:0000313" key="3">
    <source>
        <dbReference type="Proteomes" id="UP001558632"/>
    </source>
</evidence>
<protein>
    <submittedName>
        <fullName evidence="2">DNA-binding protein</fullName>
    </submittedName>
</protein>
<feature type="signal peptide" evidence="1">
    <location>
        <begin position="1"/>
        <end position="18"/>
    </location>
</feature>
<dbReference type="GO" id="GO:0003677">
    <property type="term" value="F:DNA binding"/>
    <property type="evidence" value="ECO:0007669"/>
    <property type="project" value="UniProtKB-KW"/>
</dbReference>
<organism evidence="2 3">
    <name type="scientific">Trichinella spiralis</name>
    <name type="common">Trichina worm</name>
    <dbReference type="NCBI Taxonomy" id="6334"/>
    <lineage>
        <taxon>Eukaryota</taxon>
        <taxon>Metazoa</taxon>
        <taxon>Ecdysozoa</taxon>
        <taxon>Nematoda</taxon>
        <taxon>Enoplea</taxon>
        <taxon>Dorylaimia</taxon>
        <taxon>Trichinellida</taxon>
        <taxon>Trichinellidae</taxon>
        <taxon>Trichinella</taxon>
    </lineage>
</organism>
<feature type="chain" id="PRO_5046071868" evidence="1">
    <location>
        <begin position="19"/>
        <end position="131"/>
    </location>
</feature>
<name>A0ABR3KIA5_TRISP</name>